<evidence type="ECO:0000313" key="3">
    <source>
        <dbReference type="Proteomes" id="UP000765509"/>
    </source>
</evidence>
<keyword evidence="3" id="KW-1185">Reference proteome</keyword>
<dbReference type="EMBL" id="AVOT02043558">
    <property type="protein sequence ID" value="MBW0538977.1"/>
    <property type="molecule type" value="Genomic_DNA"/>
</dbReference>
<gene>
    <name evidence="2" type="ORF">O181_078692</name>
</gene>
<accession>A0A9Q3IFT9</accession>
<comment type="caution">
    <text evidence="2">The sequence shown here is derived from an EMBL/GenBank/DDBJ whole genome shotgun (WGS) entry which is preliminary data.</text>
</comment>
<feature type="compositionally biased region" description="Acidic residues" evidence="1">
    <location>
        <begin position="40"/>
        <end position="54"/>
    </location>
</feature>
<proteinExistence type="predicted"/>
<reference evidence="2" key="1">
    <citation type="submission" date="2021-03" db="EMBL/GenBank/DDBJ databases">
        <title>Draft genome sequence of rust myrtle Austropuccinia psidii MF-1, a brazilian biotype.</title>
        <authorList>
            <person name="Quecine M.C."/>
            <person name="Pachon D.M.R."/>
            <person name="Bonatelli M.L."/>
            <person name="Correr F.H."/>
            <person name="Franceschini L.M."/>
            <person name="Leite T.F."/>
            <person name="Margarido G.R.A."/>
            <person name="Almeida C.A."/>
            <person name="Ferrarezi J.A."/>
            <person name="Labate C.A."/>
        </authorList>
    </citation>
    <scope>NUCLEOTIDE SEQUENCE</scope>
    <source>
        <strain evidence="2">MF-1</strain>
    </source>
</reference>
<protein>
    <submittedName>
        <fullName evidence="2">Uncharacterized protein</fullName>
    </submittedName>
</protein>
<dbReference type="Proteomes" id="UP000765509">
    <property type="component" value="Unassembled WGS sequence"/>
</dbReference>
<dbReference type="AlphaFoldDB" id="A0A9Q3IFT9"/>
<organism evidence="2 3">
    <name type="scientific">Austropuccinia psidii MF-1</name>
    <dbReference type="NCBI Taxonomy" id="1389203"/>
    <lineage>
        <taxon>Eukaryota</taxon>
        <taxon>Fungi</taxon>
        <taxon>Dikarya</taxon>
        <taxon>Basidiomycota</taxon>
        <taxon>Pucciniomycotina</taxon>
        <taxon>Pucciniomycetes</taxon>
        <taxon>Pucciniales</taxon>
        <taxon>Sphaerophragmiaceae</taxon>
        <taxon>Austropuccinia</taxon>
    </lineage>
</organism>
<evidence type="ECO:0000256" key="1">
    <source>
        <dbReference type="SAM" id="MobiDB-lite"/>
    </source>
</evidence>
<feature type="region of interest" description="Disordered" evidence="1">
    <location>
        <begin position="1"/>
        <end position="81"/>
    </location>
</feature>
<evidence type="ECO:0000313" key="2">
    <source>
        <dbReference type="EMBL" id="MBW0538977.1"/>
    </source>
</evidence>
<feature type="compositionally biased region" description="Polar residues" evidence="1">
    <location>
        <begin position="72"/>
        <end position="81"/>
    </location>
</feature>
<sequence>MEGATPSRKEGRGPRRSSSFSGVVGSFPGILRTTSKGPSEEEENNSVSEEESDGIEGVPSPVGESQGAGGPTLSQYNQPVSHQSEPFLLALMQQMTQSMTNIQSASYSEASRPPDFKT</sequence>
<name>A0A9Q3IFT9_9BASI</name>
<feature type="compositionally biased region" description="Low complexity" evidence="1">
    <location>
        <begin position="16"/>
        <end position="29"/>
    </location>
</feature>